<gene>
    <name evidence="2" type="ORF">J1C56_24305</name>
</gene>
<dbReference type="AlphaFoldDB" id="A0A9X1AFC1"/>
<reference evidence="2" key="1">
    <citation type="journal article" date="2021" name="Microorganisms">
        <title>Phylogenomic Reconstruction and Metabolic Potential of the Genus Aminobacter.</title>
        <authorList>
            <person name="Artuso I."/>
            <person name="Turrini P."/>
            <person name="Pirolo M."/>
            <person name="Lugli G.A."/>
            <person name="Ventura M."/>
            <person name="Visca P."/>
        </authorList>
    </citation>
    <scope>NUCLEOTIDE SEQUENCE</scope>
    <source>
        <strain evidence="2">LMG 26462</strain>
    </source>
</reference>
<evidence type="ECO:0000259" key="1">
    <source>
        <dbReference type="Pfam" id="PF07969"/>
    </source>
</evidence>
<dbReference type="SUPFAM" id="SSF51556">
    <property type="entry name" value="Metallo-dependent hydrolases"/>
    <property type="match status" value="1"/>
</dbReference>
<dbReference type="NCBIfam" id="NF004636">
    <property type="entry name" value="PRK05985.1"/>
    <property type="match status" value="1"/>
</dbReference>
<reference evidence="2" key="2">
    <citation type="submission" date="2021-03" db="EMBL/GenBank/DDBJ databases">
        <authorList>
            <person name="Artuso I."/>
            <person name="Turrini P."/>
            <person name="Pirolo M."/>
            <person name="Lugli G.A."/>
            <person name="Ventura M."/>
            <person name="Visca P."/>
        </authorList>
    </citation>
    <scope>NUCLEOTIDE SEQUENCE</scope>
    <source>
        <strain evidence="2">LMG 26462</strain>
    </source>
</reference>
<dbReference type="CDD" id="cd01293">
    <property type="entry name" value="Bact_CD"/>
    <property type="match status" value="1"/>
</dbReference>
<dbReference type="RefSeq" id="WP_214392577.1">
    <property type="nucleotide sequence ID" value="NZ_JAFLWW010000008.1"/>
</dbReference>
<sequence>MTDLLLTNVRPDAGTASNILIENGRISAIGTDVKATRDGIKVIDGKGAIAIAPFVEAHVHLDKILWGLPWHGINVPDSLRAMIDNEVEIRRSLPWSVTERAGNLIRQCVANGSTHIRSHVDISPEYKLDNLHGVLAAWEKTKHAVDLEIVAFPQLGMLIEPGTAELMEAALDEGASIIGGIDPASVDGDAKGHLDTIFDIAHRKQAKIDIHLHERGELGLYELGLIAERARALGMQDKVIVSHAFCLGTASRDELARMMDLLAEAGIGIISAVPGDIPFPPMFELAEYGVRCAVASDSLRDTWNPHGNGDMLERCWLLSWRSNCRTDAELTAALDMGTRRGADLLDLAGHGLEVGCDGSLVLIEGENLAQIVVDRPKRSLVVKRGLIVAKDGAWIDGGDA</sequence>
<dbReference type="SUPFAM" id="SSF51338">
    <property type="entry name" value="Composite domain of metallo-dependent hydrolases"/>
    <property type="match status" value="1"/>
</dbReference>
<keyword evidence="3" id="KW-1185">Reference proteome</keyword>
<dbReference type="PANTHER" id="PTHR32027">
    <property type="entry name" value="CYTOSINE DEAMINASE"/>
    <property type="match status" value="1"/>
</dbReference>
<feature type="domain" description="Amidohydrolase 3" evidence="1">
    <location>
        <begin position="41"/>
        <end position="388"/>
    </location>
</feature>
<dbReference type="Gene3D" id="2.30.40.10">
    <property type="entry name" value="Urease, subunit C, domain 1"/>
    <property type="match status" value="1"/>
</dbReference>
<dbReference type="InterPro" id="IPR011059">
    <property type="entry name" value="Metal-dep_hydrolase_composite"/>
</dbReference>
<dbReference type="InterPro" id="IPR032466">
    <property type="entry name" value="Metal_Hydrolase"/>
</dbReference>
<protein>
    <submittedName>
        <fullName evidence="2">Amidohydrolase family protein</fullName>
    </submittedName>
</protein>
<dbReference type="PANTHER" id="PTHR32027:SF9">
    <property type="entry name" value="BLL3847 PROTEIN"/>
    <property type="match status" value="1"/>
</dbReference>
<dbReference type="Pfam" id="PF07969">
    <property type="entry name" value="Amidohydro_3"/>
    <property type="match status" value="1"/>
</dbReference>
<dbReference type="GO" id="GO:0016814">
    <property type="term" value="F:hydrolase activity, acting on carbon-nitrogen (but not peptide) bonds, in cyclic amidines"/>
    <property type="evidence" value="ECO:0007669"/>
    <property type="project" value="TreeGrafter"/>
</dbReference>
<name>A0A9X1AFC1_9HYPH</name>
<dbReference type="InterPro" id="IPR052349">
    <property type="entry name" value="Metallo-hydrolase_Enzymes"/>
</dbReference>
<dbReference type="EMBL" id="JAFLWW010000008">
    <property type="protein sequence ID" value="MBT1158699.1"/>
    <property type="molecule type" value="Genomic_DNA"/>
</dbReference>
<evidence type="ECO:0000313" key="2">
    <source>
        <dbReference type="EMBL" id="MBT1158699.1"/>
    </source>
</evidence>
<accession>A0A9X1AFC1</accession>
<comment type="caution">
    <text evidence="2">The sequence shown here is derived from an EMBL/GenBank/DDBJ whole genome shotgun (WGS) entry which is preliminary data.</text>
</comment>
<dbReference type="Gene3D" id="3.20.20.140">
    <property type="entry name" value="Metal-dependent hydrolases"/>
    <property type="match status" value="1"/>
</dbReference>
<proteinExistence type="predicted"/>
<evidence type="ECO:0000313" key="3">
    <source>
        <dbReference type="Proteomes" id="UP001138921"/>
    </source>
</evidence>
<dbReference type="Proteomes" id="UP001138921">
    <property type="component" value="Unassembled WGS sequence"/>
</dbReference>
<organism evidence="2 3">
    <name type="scientific">Aminobacter anthyllidis</name>
    <dbReference type="NCBI Taxonomy" id="1035067"/>
    <lineage>
        <taxon>Bacteria</taxon>
        <taxon>Pseudomonadati</taxon>
        <taxon>Pseudomonadota</taxon>
        <taxon>Alphaproteobacteria</taxon>
        <taxon>Hyphomicrobiales</taxon>
        <taxon>Phyllobacteriaceae</taxon>
        <taxon>Aminobacter</taxon>
    </lineage>
</organism>
<dbReference type="InterPro" id="IPR013108">
    <property type="entry name" value="Amidohydro_3"/>
</dbReference>